<reference evidence="4" key="1">
    <citation type="submission" date="2025-08" db="UniProtKB">
        <authorList>
            <consortium name="RefSeq"/>
        </authorList>
    </citation>
    <scope>IDENTIFICATION</scope>
    <source>
        <tissue evidence="4">Young leaves</tissue>
    </source>
</reference>
<feature type="region of interest" description="Disordered" evidence="1">
    <location>
        <begin position="1"/>
        <end position="31"/>
    </location>
</feature>
<organism evidence="3 4">
    <name type="scientific">Phoenix dactylifera</name>
    <name type="common">Date palm</name>
    <dbReference type="NCBI Taxonomy" id="42345"/>
    <lineage>
        <taxon>Eukaryota</taxon>
        <taxon>Viridiplantae</taxon>
        <taxon>Streptophyta</taxon>
        <taxon>Embryophyta</taxon>
        <taxon>Tracheophyta</taxon>
        <taxon>Spermatophyta</taxon>
        <taxon>Magnoliopsida</taxon>
        <taxon>Liliopsida</taxon>
        <taxon>Arecaceae</taxon>
        <taxon>Coryphoideae</taxon>
        <taxon>Phoeniceae</taxon>
        <taxon>Phoenix</taxon>
    </lineage>
</organism>
<evidence type="ECO:0000313" key="3">
    <source>
        <dbReference type="Proteomes" id="UP000228380"/>
    </source>
</evidence>
<dbReference type="PANTHER" id="PTHR31307">
    <property type="entry name" value="TRIHELIX TRANSCRIPTION FACTOR ASIL2"/>
    <property type="match status" value="1"/>
</dbReference>
<sequence length="288" mass="32671">MTGSGVVERHTRPPALAAAAAAARKPAPGQPWSHLETVHLIEAYEEKWYSLKRGQLKAHQWEEVAAALAARCGFDGLSKNGTQCRHKIEKLRKRYRAERLRPNPSAWPYFDRMDRMERGPLPISVRPPVSPAAASAAAAAVGEPSSEDDEDEEDEEEERMASNTRSINGILREGNWGFSRVSRNPRSRKRRAFEEEEEEDDDDEEEEEEGMGGRGEALSQLAVVVRMFGEELVRMEKRRMEVLRQVKRDWMEMEAKRAEMVMESQQCLVDTIANAFSSVKKAKKSQDS</sequence>
<evidence type="ECO:0000313" key="4">
    <source>
        <dbReference type="RefSeq" id="XP_038974884.1"/>
    </source>
</evidence>
<keyword evidence="3" id="KW-1185">Reference proteome</keyword>
<dbReference type="GeneID" id="120106084"/>
<name>A0A8B8ZU22_PHODC</name>
<dbReference type="KEGG" id="pda:120106084"/>
<dbReference type="RefSeq" id="XP_038974884.1">
    <property type="nucleotide sequence ID" value="XM_039118956.1"/>
</dbReference>
<feature type="region of interest" description="Disordered" evidence="1">
    <location>
        <begin position="121"/>
        <end position="166"/>
    </location>
</feature>
<feature type="region of interest" description="Disordered" evidence="1">
    <location>
        <begin position="181"/>
        <end position="217"/>
    </location>
</feature>
<feature type="domain" description="Myb/SANT-like DNA-binding" evidence="2">
    <location>
        <begin position="31"/>
        <end position="116"/>
    </location>
</feature>
<accession>A0A8B8ZU22</accession>
<feature type="compositionally biased region" description="Acidic residues" evidence="1">
    <location>
        <begin position="194"/>
        <end position="210"/>
    </location>
</feature>
<dbReference type="Proteomes" id="UP000228380">
    <property type="component" value="Unplaced"/>
</dbReference>
<dbReference type="OrthoDB" id="1901794at2759"/>
<dbReference type="FunFam" id="1.10.10.60:FF:000152">
    <property type="entry name" value="Trihelix transcription factor ASIL2"/>
    <property type="match status" value="1"/>
</dbReference>
<dbReference type="SMART" id="SM00595">
    <property type="entry name" value="MADF"/>
    <property type="match status" value="1"/>
</dbReference>
<dbReference type="Gene3D" id="1.10.10.60">
    <property type="entry name" value="Homeodomain-like"/>
    <property type="match status" value="1"/>
</dbReference>
<gene>
    <name evidence="4" type="primary">LOC120106084</name>
</gene>
<dbReference type="Pfam" id="PF13837">
    <property type="entry name" value="Myb_DNA-bind_4"/>
    <property type="match status" value="1"/>
</dbReference>
<dbReference type="InterPro" id="IPR044823">
    <property type="entry name" value="ASIL1/2-like"/>
</dbReference>
<dbReference type="PANTHER" id="PTHR31307:SF3">
    <property type="entry name" value="HOMEODOMAIN-LIKE SUPERFAMILY PROTEIN"/>
    <property type="match status" value="1"/>
</dbReference>
<evidence type="ECO:0000256" key="1">
    <source>
        <dbReference type="SAM" id="MobiDB-lite"/>
    </source>
</evidence>
<feature type="compositionally biased region" description="Low complexity" evidence="1">
    <location>
        <begin position="13"/>
        <end position="27"/>
    </location>
</feature>
<proteinExistence type="predicted"/>
<evidence type="ECO:0000259" key="2">
    <source>
        <dbReference type="Pfam" id="PF13837"/>
    </source>
</evidence>
<feature type="compositionally biased region" description="Acidic residues" evidence="1">
    <location>
        <begin position="145"/>
        <end position="158"/>
    </location>
</feature>
<protein>
    <submittedName>
        <fullName evidence="4">Trihelix transcription factor ASIL1-like</fullName>
    </submittedName>
</protein>
<feature type="compositionally biased region" description="Low complexity" evidence="1">
    <location>
        <begin position="124"/>
        <end position="141"/>
    </location>
</feature>
<dbReference type="InterPro" id="IPR044822">
    <property type="entry name" value="Myb_DNA-bind_4"/>
</dbReference>
<dbReference type="AlphaFoldDB" id="A0A8B8ZU22"/>